<dbReference type="Proteomes" id="UP000030754">
    <property type="component" value="Unassembled WGS sequence"/>
</dbReference>
<feature type="compositionally biased region" description="Low complexity" evidence="1">
    <location>
        <begin position="63"/>
        <end position="82"/>
    </location>
</feature>
<dbReference type="GO" id="GO:0045944">
    <property type="term" value="P:positive regulation of transcription by RNA polymerase II"/>
    <property type="evidence" value="ECO:0007669"/>
    <property type="project" value="TreeGrafter"/>
</dbReference>
<dbReference type="OrthoDB" id="347211at2759"/>
<dbReference type="GeneID" id="25477809"/>
<dbReference type="RefSeq" id="XP_013438062.1">
    <property type="nucleotide sequence ID" value="XM_013582608.1"/>
</dbReference>
<feature type="region of interest" description="Disordered" evidence="1">
    <location>
        <begin position="974"/>
        <end position="994"/>
    </location>
</feature>
<dbReference type="Gene3D" id="1.20.58.1780">
    <property type="match status" value="1"/>
</dbReference>
<keyword evidence="3" id="KW-1185">Reference proteome</keyword>
<feature type="region of interest" description="Disordered" evidence="1">
    <location>
        <begin position="1317"/>
        <end position="1360"/>
    </location>
</feature>
<gene>
    <name evidence="2" type="ORF">ENH_00076790</name>
</gene>
<feature type="compositionally biased region" description="Polar residues" evidence="1">
    <location>
        <begin position="1"/>
        <end position="29"/>
    </location>
</feature>
<sequence length="2429" mass="260558">MSAFASPSGTDRSIMGSTNTAGGPTSSAIPTLRVAPLTTDEGPAASRGRACSISMTQAAYGFSTQQQQQQQQQRRPSTQPSSCILGAPKGTTAPRPPIGVDGPVDAFLATSLTGPANAAGAEGPSSKFASAAVRLLWGGICADEQHAQLDSPGRAPFLGGGPWAFRMGAPLYKAVYEENRNAFSVADSSEWIPIPRCLSHMLCRCGAIEGSSNGNSNANCCCRSVPPHGLIPELNRLWVADKGDLFLWEVGAPEEAVERLSFPGAVECVVYVHLDRAVLPPALRASFCWDDAALSAFSVTSHLDSSGCTDTPPFADVPSSPLHCLAVAITSSVRLFAVSATPRAPRVDPARQHQAGGPMKGPSVSSIDYTEIGAAKKPKGGALGAAFELRHATAHRGSGLAFFGSPQTQQVYVLDVKPIDYEMRGPRWGSLNLPLLFTKRSRTSEVTDTQAAAATRTEEDSAALRAVAPPNGMDEGSGFRVWGSGGFVVCHLTPVNPKITDVIKWGFRALCSSFGLIGNSNNVTGNMAVEMECRQGLRQLQTDEARGIVWALGGDSSVTAFIIPPPNLEEQQIRTTDQVKNLRMLHITCKEIEDGLQRVASTWSKSPPEGRGGLLASLRRLGGFRAMSLSVVAPYEGNSLVAVLTDAVGGRTYLSIRGLRALGGLPYALPPFFHASSHTPAGPLRLEVRGYRGPIDSLPLFLGSLRCSAVSSGVFVSVYAAKPNTPGETAVEKGGFKGVLNTSSQPLQRCAPCRSSCYEGTPCVAEASFAEGEDCLGGGLGAQGAGGYHSGSSGVTAVCCCCKSRPAAAENTQGSTLAAAATDGGSDALVVAAPDLRALALLQQGNSTSTGGTAAAAATDTSTFGGYFFPSMRPQSALGSAGVPILGPRNSGGSSGSGFPSLCTEWYLCMRLGRGAGRVLLISEPFASPLFGVLQQSSTIWPSPFDIRKRRQWLSLPYSVDPFAAAAVERVTGKQTRMGDGAGNNNSNGSNHNKKQSSLLGFLPSVRPPCAQSDAAAGALCGAPKLLILTSKFVLQLRRQAITQIYLAGIESLLREGSKGPFGSSSNNMQPLNAERPVYPEAYSSNTQTHQNFQHQQQQNRTMLISVGPQRNAPWRLGYLLAEHMCEDAQFGADAMYAVFWQLLADSASSLAAFHAAQSNIGSSGNQSIPDGSSSTTNLLDKQLGALRLNKGAYFQPPNTIQLSQGGSSGVASLGSFETPFGLGYIECSERQQQQQQQVNATVTRGTSGGNASNVGLPSAAAAATGRGEEKAAAVAVAWRMLTALEVRRDTTTNLNAELLGEQLLLPVVMQQTMQQSPQTVQQQQPQQAWGARAFGHHGQQQHQQGLSQETGAPFQPHGFSAAAQIGGAFGSSLGAPVQGLPVGLSSTVRGLILYASRLLRPVVGTPLVEAALLPCGLARAESHERHKQKQQIPGQLSSRKRGREFEWQQEDADGTLQQRGSSVCLVGRFSAESVSRLLYKVASLYEVLDAVYTTLFFSFGQRASLQQQQQQMSRAPAWGFQSRGLPPHFAALRSSGSSFQEGTQTPSPIELEQQDIIWGSIPVGDAVELSVLYGISRVLVTASEMLTAYQLLMQQAEYSLQMGTNRYVSSRLFDNLLSLTLTDLKDELEAQMLYIQLQRKLQEGGENQTTPSLEQVQQFIYQQLMPRLLFLPLEGIVSLLDSLGFYSLLVDVVTAKAADLSANFSRFTAGRRPKWPSLSADSAHQLADIQNTLVSSCYRHVGECLARYCKIFDEEDPAAPSARDEPSEKVDEAGAASDAHQDSKACAAALVNACLASNDEFLHNYVLDWIANNGGKNFPIALLQIDGPMADRLLARSDAAFAIDLGERYAASGLYAQAAKCHSLQGLRQWSGNRRGNIQESSGNSEQQQVTEAESPVDGSDVSSLLAFDAETDAFCCNLTKPAWHFLVFWLKAHSQEPSLNKRLLHFVKAKENVQHYLQQASGHTEQAIYSSMAKSQNDYLIKWDSLLGDRASAGLDSSADGLAITAGDNSLKQIDLNIRMVGLQQALVRDAAHLFCVLTVNHLQSVKRERALVSGISPAAQAVSAEDVETFCDEISTHTVTGPPDKCGQPYSYLDCCLSILSLLVDLQRLVYAPLELLDLLTTHMNEYGLSERITPHFPSIAALRLYGQRVSMATARNIGNVGVWAEEENAARAALDDACMAVLSFAEASSRTLKQPRILSDALKHLMALPDAAVRESCDRSLKRLCVVLHIHAHSRWDDGEVAMVNAEGETVQIPGFLWPAWCLAECGKSYSSLIDLYLSFEQDDVAKQHSHLDSAELQTIFCWIFEQWLTSQDDVATAFTYVGLLHQLTESGDLPYFGSPISVPLWSQLNEQERARADVAAQQLTDMLLQIELAMASATRAMESLKSDRHFVGVHSRLAVIKQQVAEYRAALHKQTLQQRFSTRF</sequence>
<feature type="compositionally biased region" description="Basic and acidic residues" evidence="1">
    <location>
        <begin position="1763"/>
        <end position="1773"/>
    </location>
</feature>
<protein>
    <submittedName>
        <fullName evidence="2">Uncharacterized protein</fullName>
    </submittedName>
</protein>
<feature type="region of interest" description="Disordered" evidence="1">
    <location>
        <begin position="62"/>
        <end position="102"/>
    </location>
</feature>
<feature type="region of interest" description="Disordered" evidence="1">
    <location>
        <begin position="1758"/>
        <end position="1777"/>
    </location>
</feature>
<proteinExistence type="predicted"/>
<reference evidence="2" key="1">
    <citation type="submission" date="2013-10" db="EMBL/GenBank/DDBJ databases">
        <title>Genomic analysis of the causative agents of coccidiosis in chickens.</title>
        <authorList>
            <person name="Reid A.J."/>
            <person name="Blake D."/>
            <person name="Billington K."/>
            <person name="Browne H."/>
            <person name="Dunn M."/>
            <person name="Hung S."/>
            <person name="Kawahara F."/>
            <person name="Miranda-Saavedra D."/>
            <person name="Mourier T."/>
            <person name="Nagra H."/>
            <person name="Otto T.D."/>
            <person name="Rawlings N."/>
            <person name="Sanchez A."/>
            <person name="Sanders M."/>
            <person name="Subramaniam C."/>
            <person name="Tay Y."/>
            <person name="Dear P."/>
            <person name="Doerig C."/>
            <person name="Gruber A."/>
            <person name="Parkinson J."/>
            <person name="Shirley M."/>
            <person name="Wan K.L."/>
            <person name="Berriman M."/>
            <person name="Tomley F."/>
            <person name="Pain A."/>
        </authorList>
    </citation>
    <scope>NUCLEOTIDE SEQUENCE [LARGE SCALE GENOMIC DNA]</scope>
    <source>
        <strain evidence="2">Houghton</strain>
    </source>
</reference>
<evidence type="ECO:0000313" key="2">
    <source>
        <dbReference type="EMBL" id="CDJ69596.1"/>
    </source>
</evidence>
<evidence type="ECO:0000313" key="3">
    <source>
        <dbReference type="Proteomes" id="UP000030754"/>
    </source>
</evidence>
<dbReference type="GO" id="GO:0016592">
    <property type="term" value="C:mediator complex"/>
    <property type="evidence" value="ECO:0007669"/>
    <property type="project" value="TreeGrafter"/>
</dbReference>
<dbReference type="GO" id="GO:0003713">
    <property type="term" value="F:transcription coactivator activity"/>
    <property type="evidence" value="ECO:0007669"/>
    <property type="project" value="TreeGrafter"/>
</dbReference>
<dbReference type="VEuPathDB" id="ToxoDB:ENH_00076790"/>
<organism evidence="2 3">
    <name type="scientific">Eimeria necatrix</name>
    <dbReference type="NCBI Taxonomy" id="51315"/>
    <lineage>
        <taxon>Eukaryota</taxon>
        <taxon>Sar</taxon>
        <taxon>Alveolata</taxon>
        <taxon>Apicomplexa</taxon>
        <taxon>Conoidasida</taxon>
        <taxon>Coccidia</taxon>
        <taxon>Eucoccidiorida</taxon>
        <taxon>Eimeriorina</taxon>
        <taxon>Eimeriidae</taxon>
        <taxon>Eimeria</taxon>
    </lineage>
</organism>
<dbReference type="PANTHER" id="PTHR46007:SF11">
    <property type="entry name" value="MEDIATOR OF RNA POLYMERASE II TRANSCRIPTION SUBUNIT 12"/>
    <property type="match status" value="1"/>
</dbReference>
<name>U6N6T6_9EIME</name>
<feature type="region of interest" description="Disordered" evidence="1">
    <location>
        <begin position="1874"/>
        <end position="1899"/>
    </location>
</feature>
<evidence type="ECO:0000256" key="1">
    <source>
        <dbReference type="SAM" id="MobiDB-lite"/>
    </source>
</evidence>
<feature type="region of interest" description="Disordered" evidence="1">
    <location>
        <begin position="1"/>
        <end position="48"/>
    </location>
</feature>
<feature type="region of interest" description="Disordered" evidence="1">
    <location>
        <begin position="1423"/>
        <end position="1442"/>
    </location>
</feature>
<reference evidence="2" key="2">
    <citation type="submission" date="2013-10" db="EMBL/GenBank/DDBJ databases">
        <authorList>
            <person name="Aslett M."/>
        </authorList>
    </citation>
    <scope>NUCLEOTIDE SEQUENCE [LARGE SCALE GENOMIC DNA]</scope>
    <source>
        <strain evidence="2">Houghton</strain>
    </source>
</reference>
<dbReference type="InterPro" id="IPR051647">
    <property type="entry name" value="Mediator_comp_sub12"/>
</dbReference>
<dbReference type="EMBL" id="HG725758">
    <property type="protein sequence ID" value="CDJ69596.1"/>
    <property type="molecule type" value="Genomic_DNA"/>
</dbReference>
<feature type="compositionally biased region" description="Low complexity" evidence="1">
    <location>
        <begin position="1317"/>
        <end position="1328"/>
    </location>
</feature>
<dbReference type="PANTHER" id="PTHR46007">
    <property type="entry name" value="MEDIATOR OF RNA POLYMERASE II TRANSCRIPTION SUBUNIT 12"/>
    <property type="match status" value="1"/>
</dbReference>
<feature type="compositionally biased region" description="Low complexity" evidence="1">
    <location>
        <begin position="1337"/>
        <end position="1346"/>
    </location>
</feature>
<feature type="compositionally biased region" description="Polar residues" evidence="1">
    <location>
        <begin position="1874"/>
        <end position="1893"/>
    </location>
</feature>
<accession>U6N6T6</accession>